<evidence type="ECO:0000313" key="2">
    <source>
        <dbReference type="EMBL" id="PON61174.1"/>
    </source>
</evidence>
<organism evidence="2 3">
    <name type="scientific">Parasponia andersonii</name>
    <name type="common">Sponia andersonii</name>
    <dbReference type="NCBI Taxonomy" id="3476"/>
    <lineage>
        <taxon>Eukaryota</taxon>
        <taxon>Viridiplantae</taxon>
        <taxon>Streptophyta</taxon>
        <taxon>Embryophyta</taxon>
        <taxon>Tracheophyta</taxon>
        <taxon>Spermatophyta</taxon>
        <taxon>Magnoliopsida</taxon>
        <taxon>eudicotyledons</taxon>
        <taxon>Gunneridae</taxon>
        <taxon>Pentapetalae</taxon>
        <taxon>rosids</taxon>
        <taxon>fabids</taxon>
        <taxon>Rosales</taxon>
        <taxon>Cannabaceae</taxon>
        <taxon>Parasponia</taxon>
    </lineage>
</organism>
<name>A0A2P5CJH0_PARAD</name>
<reference evidence="3" key="1">
    <citation type="submission" date="2016-06" db="EMBL/GenBank/DDBJ databases">
        <title>Parallel loss of symbiosis genes in relatives of nitrogen-fixing non-legume Parasponia.</title>
        <authorList>
            <person name="Van Velzen R."/>
            <person name="Holmer R."/>
            <person name="Bu F."/>
            <person name="Rutten L."/>
            <person name="Van Zeijl A."/>
            <person name="Liu W."/>
            <person name="Santuari L."/>
            <person name="Cao Q."/>
            <person name="Sharma T."/>
            <person name="Shen D."/>
            <person name="Roswanjaya Y."/>
            <person name="Wardhani T."/>
            <person name="Kalhor M.S."/>
            <person name="Jansen J."/>
            <person name="Van den Hoogen J."/>
            <person name="Gungor B."/>
            <person name="Hartog M."/>
            <person name="Hontelez J."/>
            <person name="Verver J."/>
            <person name="Yang W.-C."/>
            <person name="Schijlen E."/>
            <person name="Repin R."/>
            <person name="Schilthuizen M."/>
            <person name="Schranz E."/>
            <person name="Heidstra R."/>
            <person name="Miyata K."/>
            <person name="Fedorova E."/>
            <person name="Kohlen W."/>
            <person name="Bisseling T."/>
            <person name="Smit S."/>
            <person name="Geurts R."/>
        </authorList>
    </citation>
    <scope>NUCLEOTIDE SEQUENCE [LARGE SCALE GENOMIC DNA]</scope>
    <source>
        <strain evidence="3">cv. WU1-14</strain>
    </source>
</reference>
<protein>
    <recommendedName>
        <fullName evidence="4">Transmembrane protein</fullName>
    </recommendedName>
</protein>
<dbReference type="EMBL" id="JXTB01000123">
    <property type="protein sequence ID" value="PON61174.1"/>
    <property type="molecule type" value="Genomic_DNA"/>
</dbReference>
<dbReference type="AlphaFoldDB" id="A0A2P5CJH0"/>
<accession>A0A2P5CJH0</accession>
<gene>
    <name evidence="2" type="ORF">PanWU01x14_147640</name>
</gene>
<proteinExistence type="predicted"/>
<evidence type="ECO:0000313" key="3">
    <source>
        <dbReference type="Proteomes" id="UP000237105"/>
    </source>
</evidence>
<keyword evidence="1" id="KW-0472">Membrane</keyword>
<comment type="caution">
    <text evidence="2">The sequence shown here is derived from an EMBL/GenBank/DDBJ whole genome shotgun (WGS) entry which is preliminary data.</text>
</comment>
<sequence>MFSRYSNQHELQETFASVLFLLCSLILLSTFILWVVPDGLLCCCSMCRVFSGFASRKRQQVSRLPQSGLEGRCHLPLGCPWLFFGAGLSYPLNTSFIFLLLALVVTVLALTALFPSSTY</sequence>
<evidence type="ECO:0000256" key="1">
    <source>
        <dbReference type="SAM" id="Phobius"/>
    </source>
</evidence>
<dbReference type="Proteomes" id="UP000237105">
    <property type="component" value="Unassembled WGS sequence"/>
</dbReference>
<evidence type="ECO:0008006" key="4">
    <source>
        <dbReference type="Google" id="ProtNLM"/>
    </source>
</evidence>
<keyword evidence="1" id="KW-1133">Transmembrane helix</keyword>
<feature type="transmembrane region" description="Helical" evidence="1">
    <location>
        <begin position="96"/>
        <end position="114"/>
    </location>
</feature>
<keyword evidence="3" id="KW-1185">Reference proteome</keyword>
<feature type="transmembrane region" description="Helical" evidence="1">
    <location>
        <begin position="15"/>
        <end position="36"/>
    </location>
</feature>
<keyword evidence="1" id="KW-0812">Transmembrane</keyword>